<organism evidence="1 2">
    <name type="scientific">Photobacterium halotolerans</name>
    <dbReference type="NCBI Taxonomy" id="265726"/>
    <lineage>
        <taxon>Bacteria</taxon>
        <taxon>Pseudomonadati</taxon>
        <taxon>Pseudomonadota</taxon>
        <taxon>Gammaproteobacteria</taxon>
        <taxon>Vibrionales</taxon>
        <taxon>Vibrionaceae</taxon>
        <taxon>Photobacterium</taxon>
    </lineage>
</organism>
<protein>
    <submittedName>
        <fullName evidence="1">Queuosine biosynthesis protein QueD</fullName>
    </submittedName>
</protein>
<dbReference type="Proteomes" id="UP000033633">
    <property type="component" value="Unassembled WGS sequence"/>
</dbReference>
<dbReference type="OrthoDB" id="7061360at2"/>
<dbReference type="EMBL" id="JWYV01000024">
    <property type="protein sequence ID" value="KKC98176.1"/>
    <property type="molecule type" value="Genomic_DNA"/>
</dbReference>
<evidence type="ECO:0000313" key="2">
    <source>
        <dbReference type="Proteomes" id="UP000033633"/>
    </source>
</evidence>
<name>A0A0F5V8U2_9GAMM</name>
<evidence type="ECO:0000313" key="1">
    <source>
        <dbReference type="EMBL" id="KKC98176.1"/>
    </source>
</evidence>
<comment type="caution">
    <text evidence="1">The sequence shown here is derived from an EMBL/GenBank/DDBJ whole genome shotgun (WGS) entry which is preliminary data.</text>
</comment>
<gene>
    <name evidence="1" type="ORF">KY46_19790</name>
</gene>
<keyword evidence="2" id="KW-1185">Reference proteome</keyword>
<dbReference type="PATRIC" id="fig|265726.11.peg.2758"/>
<dbReference type="InterPro" id="IPR021879">
    <property type="entry name" value="VC2046_fam"/>
</dbReference>
<dbReference type="RefSeq" id="WP_046222318.1">
    <property type="nucleotide sequence ID" value="NZ_JWYV01000024.1"/>
</dbReference>
<dbReference type="STRING" id="265726.KY46_19790"/>
<dbReference type="AlphaFoldDB" id="A0A0F5V8U2"/>
<dbReference type="Pfam" id="PF11993">
    <property type="entry name" value="VC2046"/>
    <property type="match status" value="1"/>
</dbReference>
<proteinExistence type="predicted"/>
<reference evidence="1 2" key="1">
    <citation type="submission" date="2014-12" db="EMBL/GenBank/DDBJ databases">
        <title>Mercury Reductase activity and rhizosphere competence traits in the genome of root associated Photobacterium halotolerans MELD1.</title>
        <authorList>
            <person name="Mathew D.C."/>
            <person name="Huang C.-C."/>
        </authorList>
    </citation>
    <scope>NUCLEOTIDE SEQUENCE [LARGE SCALE GENOMIC DNA]</scope>
    <source>
        <strain evidence="1 2">MELD1</strain>
    </source>
</reference>
<accession>A0A0F5V8U2</accession>
<sequence>MQIHTIDKAQLINEVQLGNQLNRAVEQGRRSDFALMLAMLSPDYLETTPTEKPLPPATTEEQLRAYFELQEPAPLSTSEFCYPRGAEQSNAFHYGGLSATRLLSSLQPIAMTFPPQDTKGLPEELYHNLSGHERRRLPPTQPEPIKGSPQDLYLNLIRAKRSAEMYGAVAKVC</sequence>